<evidence type="ECO:0000313" key="6">
    <source>
        <dbReference type="EMBL" id="PWI57670.1"/>
    </source>
</evidence>
<evidence type="ECO:0000313" key="7">
    <source>
        <dbReference type="Proteomes" id="UP000245380"/>
    </source>
</evidence>
<dbReference type="InterPro" id="IPR011703">
    <property type="entry name" value="ATPase_AAA-3"/>
</dbReference>
<dbReference type="Proteomes" id="UP000245380">
    <property type="component" value="Unassembled WGS sequence"/>
</dbReference>
<dbReference type="Gene3D" id="3.40.50.300">
    <property type="entry name" value="P-loop containing nucleotide triphosphate hydrolases"/>
    <property type="match status" value="1"/>
</dbReference>
<dbReference type="AlphaFoldDB" id="A0A2U3D8Q6"/>
<dbReference type="Gene3D" id="1.10.8.80">
    <property type="entry name" value="Magnesium chelatase subunit I, C-Terminal domain"/>
    <property type="match status" value="1"/>
</dbReference>
<keyword evidence="1" id="KW-0547">Nucleotide-binding</keyword>
<dbReference type="CDD" id="cd00009">
    <property type="entry name" value="AAA"/>
    <property type="match status" value="1"/>
</dbReference>
<dbReference type="PANTHER" id="PTHR42759">
    <property type="entry name" value="MOXR FAMILY PROTEIN"/>
    <property type="match status" value="1"/>
</dbReference>
<name>A0A2U3D8Q6_SULT2</name>
<gene>
    <name evidence="6" type="ORF">BM613_07735</name>
</gene>
<dbReference type="SUPFAM" id="SSF52540">
    <property type="entry name" value="P-loop containing nucleoside triphosphate hydrolases"/>
    <property type="match status" value="1"/>
</dbReference>
<evidence type="ECO:0000256" key="3">
    <source>
        <dbReference type="ARBA" id="ARBA00061607"/>
    </source>
</evidence>
<dbReference type="FunFam" id="3.40.50.300:FF:000640">
    <property type="entry name" value="MoxR family ATPase"/>
    <property type="match status" value="1"/>
</dbReference>
<evidence type="ECO:0000259" key="4">
    <source>
        <dbReference type="Pfam" id="PF07726"/>
    </source>
</evidence>
<feature type="domain" description="ChlI/MoxR AAA lid" evidence="5">
    <location>
        <begin position="238"/>
        <end position="310"/>
    </location>
</feature>
<dbReference type="PIRSF" id="PIRSF002849">
    <property type="entry name" value="AAA_ATPase_chaperone_MoxR_prd"/>
    <property type="match status" value="1"/>
</dbReference>
<organism evidence="6 7">
    <name type="scientific">Sulfoacidibacillus thermotolerans</name>
    <name type="common">Acidibacillus sulfuroxidans</name>
    <dbReference type="NCBI Taxonomy" id="1765684"/>
    <lineage>
        <taxon>Bacteria</taxon>
        <taxon>Bacillati</taxon>
        <taxon>Bacillota</taxon>
        <taxon>Bacilli</taxon>
        <taxon>Bacillales</taxon>
        <taxon>Alicyclobacillaceae</taxon>
        <taxon>Sulfoacidibacillus</taxon>
    </lineage>
</organism>
<dbReference type="PANTHER" id="PTHR42759:SF5">
    <property type="entry name" value="METHANOL DEHYDROGENASE REGULATOR"/>
    <property type="match status" value="1"/>
</dbReference>
<sequence>MRFGEVTPPRTTEEIQQVLDNVAKVVVGKNEAIFMCLVAVVAGGHVLLEDVPGVGKTLLVRALARTLNCHFNRIQFTPDLLPSDVTGTEIYNRETRQFEFRAGPIFAQIVLADEINRTSPRTQSALLEALEEHTVSCDGTTHELPSPFFVLATQNPIEYEGTYALPEAQLDRFLMKLSLGYPTPDKEQDVLRAALSDRGIETVHSVVNPQAVLAWQVAARQVRVEENLLQYIVEIITKTRQHPDVFLGVSPRGGVALAKAARALAWLEGRRYVIPDDIKRLLIPVLSHRLLLHSHAHLNRRDEKAIIEQIARETPVPVAMPRR</sequence>
<reference evidence="6 7" key="1">
    <citation type="submission" date="2016-11" db="EMBL/GenBank/DDBJ databases">
        <title>Comparative genomics of Acidibacillus ferroxidans species.</title>
        <authorList>
            <person name="Oliveira G."/>
            <person name="Nunes G."/>
            <person name="Oliveira R."/>
            <person name="Araujo F."/>
            <person name="Salim A."/>
            <person name="Scholte L."/>
            <person name="Morais D."/>
            <person name="Nancucheo I."/>
            <person name="Johnson D.B."/>
            <person name="Grail B."/>
            <person name="Bittencourt J."/>
            <person name="Valadares R."/>
        </authorList>
    </citation>
    <scope>NUCLEOTIDE SEQUENCE [LARGE SCALE GENOMIC DNA]</scope>
    <source>
        <strain evidence="6 7">Y002</strain>
    </source>
</reference>
<keyword evidence="7" id="KW-1185">Reference proteome</keyword>
<evidence type="ECO:0000256" key="1">
    <source>
        <dbReference type="ARBA" id="ARBA00022741"/>
    </source>
</evidence>
<evidence type="ECO:0000256" key="2">
    <source>
        <dbReference type="ARBA" id="ARBA00022840"/>
    </source>
</evidence>
<evidence type="ECO:0000259" key="5">
    <source>
        <dbReference type="Pfam" id="PF17863"/>
    </source>
</evidence>
<feature type="domain" description="ATPase AAA-3" evidence="4">
    <location>
        <begin position="45"/>
        <end position="175"/>
    </location>
</feature>
<comment type="caution">
    <text evidence="6">The sequence shown here is derived from an EMBL/GenBank/DDBJ whole genome shotgun (WGS) entry which is preliminary data.</text>
</comment>
<dbReference type="RefSeq" id="WP_245926301.1">
    <property type="nucleotide sequence ID" value="NZ_MPDK01000010.1"/>
</dbReference>
<dbReference type="GO" id="GO:0005524">
    <property type="term" value="F:ATP binding"/>
    <property type="evidence" value="ECO:0007669"/>
    <property type="project" value="UniProtKB-KW"/>
</dbReference>
<dbReference type="Pfam" id="PF07726">
    <property type="entry name" value="AAA_3"/>
    <property type="match status" value="1"/>
</dbReference>
<dbReference type="GO" id="GO:0016887">
    <property type="term" value="F:ATP hydrolysis activity"/>
    <property type="evidence" value="ECO:0007669"/>
    <property type="project" value="InterPro"/>
</dbReference>
<protein>
    <submittedName>
        <fullName evidence="6">AAA family ATPase</fullName>
    </submittedName>
</protein>
<dbReference type="Pfam" id="PF17863">
    <property type="entry name" value="AAA_lid_2"/>
    <property type="match status" value="1"/>
</dbReference>
<dbReference type="InterPro" id="IPR050764">
    <property type="entry name" value="CbbQ/NirQ/NorQ/GpvN"/>
</dbReference>
<dbReference type="InterPro" id="IPR041628">
    <property type="entry name" value="ChlI/MoxR_AAA_lid"/>
</dbReference>
<keyword evidence="2" id="KW-0067">ATP-binding</keyword>
<comment type="similarity">
    <text evidence="3">Belongs to the MoxR family.</text>
</comment>
<dbReference type="EMBL" id="MPDK01000010">
    <property type="protein sequence ID" value="PWI57670.1"/>
    <property type="molecule type" value="Genomic_DNA"/>
</dbReference>
<proteinExistence type="inferred from homology"/>
<dbReference type="InterPro" id="IPR027417">
    <property type="entry name" value="P-loop_NTPase"/>
</dbReference>
<accession>A0A2U3D8Q6</accession>